<accession>D9QTM9</accession>
<dbReference type="Pfam" id="PF18912">
    <property type="entry name" value="DZR_2"/>
    <property type="match status" value="1"/>
</dbReference>
<dbReference type="InterPro" id="IPR029057">
    <property type="entry name" value="PRTase-like"/>
</dbReference>
<evidence type="ECO:0000313" key="5">
    <source>
        <dbReference type="Proteomes" id="UP000001661"/>
    </source>
</evidence>
<dbReference type="InterPro" id="IPR051910">
    <property type="entry name" value="ComF/GntX_DNA_util-trans"/>
</dbReference>
<keyword evidence="4" id="KW-0808">Transferase</keyword>
<organism evidence="4 5">
    <name type="scientific">Acetohalobium arabaticum (strain ATCC 49924 / DSM 5501 / Z-7288)</name>
    <dbReference type="NCBI Taxonomy" id="574087"/>
    <lineage>
        <taxon>Bacteria</taxon>
        <taxon>Bacillati</taxon>
        <taxon>Bacillota</taxon>
        <taxon>Clostridia</taxon>
        <taxon>Halanaerobiales</taxon>
        <taxon>Halobacteroidaceae</taxon>
        <taxon>Acetohalobium</taxon>
    </lineage>
</organism>
<dbReference type="HOGENOM" id="CLU_054549_0_0_9"/>
<evidence type="ECO:0000313" key="4">
    <source>
        <dbReference type="EMBL" id="ADL11793.1"/>
    </source>
</evidence>
<dbReference type="SUPFAM" id="SSF53271">
    <property type="entry name" value="PRTase-like"/>
    <property type="match status" value="1"/>
</dbReference>
<dbReference type="Proteomes" id="UP000001661">
    <property type="component" value="Chromosome"/>
</dbReference>
<name>D9QTM9_ACEAZ</name>
<comment type="similarity">
    <text evidence="1">Belongs to the ComF/GntX family.</text>
</comment>
<sequence>MLDLVYPEPAKCLYCDEDNLVSDQIQLCRDCLERIDYITDNYCSKCGKLLDEGPECSTCQEHKYYFDQARAAALYSGGLVDYIHQFKYQGEQILAKPLGRLLAVCGSNFYKQEEIDVIVPVPLAVEKFKSRGFNQAYLLALEVGKYFGLSVDNRVLQRAVDTVSQSKLSPEERRKNVSNIFYCEPDKLGVVEDKEILLIDDIYTTGATVNECAKVLLRAGAESVSALTLATGRQRGDN</sequence>
<dbReference type="AlphaFoldDB" id="D9QTM9"/>
<dbReference type="PANTHER" id="PTHR47505">
    <property type="entry name" value="DNA UTILIZATION PROTEIN YHGH"/>
    <property type="match status" value="1"/>
</dbReference>
<dbReference type="eggNOG" id="COG1040">
    <property type="taxonomic scope" value="Bacteria"/>
</dbReference>
<proteinExistence type="inferred from homology"/>
<feature type="domain" description="Double zinc ribbon" evidence="3">
    <location>
        <begin position="2"/>
        <end position="60"/>
    </location>
</feature>
<dbReference type="STRING" id="574087.Acear_0243"/>
<reference evidence="4 5" key="1">
    <citation type="journal article" date="2010" name="Stand. Genomic Sci.">
        <title>Complete genome sequence of Acetohalobium arabaticum type strain (Z-7288).</title>
        <authorList>
            <person name="Sikorski J."/>
            <person name="Lapidus A."/>
            <person name="Chertkov O."/>
            <person name="Lucas S."/>
            <person name="Copeland A."/>
            <person name="Glavina Del Rio T."/>
            <person name="Nolan M."/>
            <person name="Tice H."/>
            <person name="Cheng J.F."/>
            <person name="Han C."/>
            <person name="Brambilla E."/>
            <person name="Pitluck S."/>
            <person name="Liolios K."/>
            <person name="Ivanova N."/>
            <person name="Mavromatis K."/>
            <person name="Mikhailova N."/>
            <person name="Pati A."/>
            <person name="Bruce D."/>
            <person name="Detter C."/>
            <person name="Tapia R."/>
            <person name="Goodwin L."/>
            <person name="Chen A."/>
            <person name="Palaniappan K."/>
            <person name="Land M."/>
            <person name="Hauser L."/>
            <person name="Chang Y.J."/>
            <person name="Jeffries C.D."/>
            <person name="Rohde M."/>
            <person name="Goker M."/>
            <person name="Spring S."/>
            <person name="Woyke T."/>
            <person name="Bristow J."/>
            <person name="Eisen J.A."/>
            <person name="Markowitz V."/>
            <person name="Hugenholtz P."/>
            <person name="Kyrpides N.C."/>
            <person name="Klenk H.P."/>
        </authorList>
    </citation>
    <scope>NUCLEOTIDE SEQUENCE [LARGE SCALE GENOMIC DNA]</scope>
    <source>
        <strain evidence="5">ATCC 49924 / DSM 5501 / Z-7288</strain>
    </source>
</reference>
<dbReference type="KEGG" id="aar:Acear_0243"/>
<dbReference type="OrthoDB" id="9779910at2"/>
<dbReference type="EMBL" id="CP002105">
    <property type="protein sequence ID" value="ADL11793.1"/>
    <property type="molecule type" value="Genomic_DNA"/>
</dbReference>
<protein>
    <submittedName>
        <fullName evidence="4">Phosphoribosyltransferase</fullName>
    </submittedName>
</protein>
<gene>
    <name evidence="4" type="ordered locus">Acear_0243</name>
</gene>
<dbReference type="PANTHER" id="PTHR47505:SF1">
    <property type="entry name" value="DNA UTILIZATION PROTEIN YHGH"/>
    <property type="match status" value="1"/>
</dbReference>
<dbReference type="Gene3D" id="3.40.50.2020">
    <property type="match status" value="1"/>
</dbReference>
<evidence type="ECO:0000256" key="1">
    <source>
        <dbReference type="ARBA" id="ARBA00008007"/>
    </source>
</evidence>
<evidence type="ECO:0000259" key="2">
    <source>
        <dbReference type="Pfam" id="PF00156"/>
    </source>
</evidence>
<dbReference type="InterPro" id="IPR000836">
    <property type="entry name" value="PRTase_dom"/>
</dbReference>
<keyword evidence="4" id="KW-0328">Glycosyltransferase</keyword>
<evidence type="ECO:0000259" key="3">
    <source>
        <dbReference type="Pfam" id="PF18912"/>
    </source>
</evidence>
<feature type="domain" description="Phosphoribosyltransferase" evidence="2">
    <location>
        <begin position="130"/>
        <end position="235"/>
    </location>
</feature>
<dbReference type="CDD" id="cd06223">
    <property type="entry name" value="PRTases_typeI"/>
    <property type="match status" value="1"/>
</dbReference>
<dbReference type="InterPro" id="IPR044005">
    <property type="entry name" value="DZR_2"/>
</dbReference>
<keyword evidence="5" id="KW-1185">Reference proteome</keyword>
<dbReference type="Pfam" id="PF00156">
    <property type="entry name" value="Pribosyltran"/>
    <property type="match status" value="1"/>
</dbReference>
<dbReference type="GO" id="GO:0016757">
    <property type="term" value="F:glycosyltransferase activity"/>
    <property type="evidence" value="ECO:0007669"/>
    <property type="project" value="UniProtKB-KW"/>
</dbReference>